<organism evidence="2 3">
    <name type="scientific">Aldrovandia affinis</name>
    <dbReference type="NCBI Taxonomy" id="143900"/>
    <lineage>
        <taxon>Eukaryota</taxon>
        <taxon>Metazoa</taxon>
        <taxon>Chordata</taxon>
        <taxon>Craniata</taxon>
        <taxon>Vertebrata</taxon>
        <taxon>Euteleostomi</taxon>
        <taxon>Actinopterygii</taxon>
        <taxon>Neopterygii</taxon>
        <taxon>Teleostei</taxon>
        <taxon>Notacanthiformes</taxon>
        <taxon>Halosauridae</taxon>
        <taxon>Aldrovandia</taxon>
    </lineage>
</organism>
<evidence type="ECO:0000313" key="3">
    <source>
        <dbReference type="Proteomes" id="UP001221898"/>
    </source>
</evidence>
<feature type="region of interest" description="Disordered" evidence="1">
    <location>
        <begin position="73"/>
        <end position="93"/>
    </location>
</feature>
<gene>
    <name evidence="2" type="ORF">AAFF_G00420050</name>
</gene>
<dbReference type="AlphaFoldDB" id="A0AAD7SAJ4"/>
<comment type="caution">
    <text evidence="2">The sequence shown here is derived from an EMBL/GenBank/DDBJ whole genome shotgun (WGS) entry which is preliminary data.</text>
</comment>
<keyword evidence="3" id="KW-1185">Reference proteome</keyword>
<protein>
    <submittedName>
        <fullName evidence="2">Uncharacterized protein</fullName>
    </submittedName>
</protein>
<reference evidence="2" key="1">
    <citation type="journal article" date="2023" name="Science">
        <title>Genome structures resolve the early diversification of teleost fishes.</title>
        <authorList>
            <person name="Parey E."/>
            <person name="Louis A."/>
            <person name="Montfort J."/>
            <person name="Bouchez O."/>
            <person name="Roques C."/>
            <person name="Iampietro C."/>
            <person name="Lluch J."/>
            <person name="Castinel A."/>
            <person name="Donnadieu C."/>
            <person name="Desvignes T."/>
            <person name="Floi Bucao C."/>
            <person name="Jouanno E."/>
            <person name="Wen M."/>
            <person name="Mejri S."/>
            <person name="Dirks R."/>
            <person name="Jansen H."/>
            <person name="Henkel C."/>
            <person name="Chen W.J."/>
            <person name="Zahm M."/>
            <person name="Cabau C."/>
            <person name="Klopp C."/>
            <person name="Thompson A.W."/>
            <person name="Robinson-Rechavi M."/>
            <person name="Braasch I."/>
            <person name="Lecointre G."/>
            <person name="Bobe J."/>
            <person name="Postlethwait J.H."/>
            <person name="Berthelot C."/>
            <person name="Roest Crollius H."/>
            <person name="Guiguen Y."/>
        </authorList>
    </citation>
    <scope>NUCLEOTIDE SEQUENCE</scope>
    <source>
        <strain evidence="2">NC1722</strain>
    </source>
</reference>
<evidence type="ECO:0000313" key="2">
    <source>
        <dbReference type="EMBL" id="KAJ8398808.1"/>
    </source>
</evidence>
<name>A0AAD7SAJ4_9TELE</name>
<accession>A0AAD7SAJ4</accession>
<feature type="compositionally biased region" description="Basic residues" evidence="1">
    <location>
        <begin position="1"/>
        <end position="11"/>
    </location>
</feature>
<dbReference type="EMBL" id="JAINUG010000088">
    <property type="protein sequence ID" value="KAJ8398808.1"/>
    <property type="molecule type" value="Genomic_DNA"/>
</dbReference>
<evidence type="ECO:0000256" key="1">
    <source>
        <dbReference type="SAM" id="MobiDB-lite"/>
    </source>
</evidence>
<dbReference type="Proteomes" id="UP001221898">
    <property type="component" value="Unassembled WGS sequence"/>
</dbReference>
<proteinExistence type="predicted"/>
<feature type="region of interest" description="Disordered" evidence="1">
    <location>
        <begin position="1"/>
        <end position="29"/>
    </location>
</feature>
<sequence>MEGERRRKRKSGKDEEVGKSNSVPLSPVRDKAGACLCGVFINHRGPYVPPAARLGRTTTAGPTAFCVPARIPIARGESQERQRHSSRPGNYAQ</sequence>